<evidence type="ECO:0000313" key="1">
    <source>
        <dbReference type="EMBL" id="OLQ08668.1"/>
    </source>
</evidence>
<proteinExistence type="predicted"/>
<accession>A0A1Q9EMQ9</accession>
<protein>
    <submittedName>
        <fullName evidence="1">Uncharacterized protein</fullName>
    </submittedName>
</protein>
<dbReference type="AlphaFoldDB" id="A0A1Q9EMQ9"/>
<gene>
    <name evidence="1" type="ORF">AK812_SmicGene7813</name>
</gene>
<comment type="caution">
    <text evidence="1">The sequence shown here is derived from an EMBL/GenBank/DDBJ whole genome shotgun (WGS) entry which is preliminary data.</text>
</comment>
<dbReference type="OrthoDB" id="10654478at2759"/>
<sequence length="471" mass="51457">MVRCSKLLPALPMLPELTQVAGVSTDRFKKQTHGQLRNPQLLWAEIEICCLWRPARADGAKDAVKILGILAGPPKKMRKTPAVASSLSRAAGKGRLQIVASCLDVQQDLGCNLAVKPCQKSMAKDAAPRKALVLSRTFLAAQVEASSVTLRVPAALPSRSHGKGYESCICQAVDAALTVAAASIFFESWAAATLCSGWFYFKLGGCGPEAKGVLSLQMIGWRETFKICLVEKSKRQMESEALGTPAALHGKFLSAAGVMCNSDKALVQLWKPVLEATNLAVLQRCNASCKAYLALPGAPCAVMRYAYLLKPCKKANFQREQLTQVTEQWESVQEEKSNHDQVLSRKPRKRGEFMGIRHAESSEDLLVRRKGRLYIMQRSIPPDASGTAAWARFAWLIFLGTGIQLTKVLACGEGKELMKKATSALYNASPVWLQVDYPVDGASAGWHVLKMTGWHESIINLLSRSGRDSQE</sequence>
<dbReference type="EMBL" id="LSRX01000112">
    <property type="protein sequence ID" value="OLQ08668.1"/>
    <property type="molecule type" value="Genomic_DNA"/>
</dbReference>
<name>A0A1Q9EMQ9_SYMMI</name>
<evidence type="ECO:0000313" key="2">
    <source>
        <dbReference type="Proteomes" id="UP000186817"/>
    </source>
</evidence>
<keyword evidence="2" id="KW-1185">Reference proteome</keyword>
<dbReference type="Proteomes" id="UP000186817">
    <property type="component" value="Unassembled WGS sequence"/>
</dbReference>
<reference evidence="1 2" key="1">
    <citation type="submission" date="2016-02" db="EMBL/GenBank/DDBJ databases">
        <title>Genome analysis of coral dinoflagellate symbionts highlights evolutionary adaptations to a symbiotic lifestyle.</title>
        <authorList>
            <person name="Aranda M."/>
            <person name="Li Y."/>
            <person name="Liew Y.J."/>
            <person name="Baumgarten S."/>
            <person name="Simakov O."/>
            <person name="Wilson M."/>
            <person name="Piel J."/>
            <person name="Ashoor H."/>
            <person name="Bougouffa S."/>
            <person name="Bajic V.B."/>
            <person name="Ryu T."/>
            <person name="Ravasi T."/>
            <person name="Bayer T."/>
            <person name="Micklem G."/>
            <person name="Kim H."/>
            <person name="Bhak J."/>
            <person name="Lajeunesse T.C."/>
            <person name="Voolstra C.R."/>
        </authorList>
    </citation>
    <scope>NUCLEOTIDE SEQUENCE [LARGE SCALE GENOMIC DNA]</scope>
    <source>
        <strain evidence="1 2">CCMP2467</strain>
    </source>
</reference>
<organism evidence="1 2">
    <name type="scientific">Symbiodinium microadriaticum</name>
    <name type="common">Dinoflagellate</name>
    <name type="synonym">Zooxanthella microadriatica</name>
    <dbReference type="NCBI Taxonomy" id="2951"/>
    <lineage>
        <taxon>Eukaryota</taxon>
        <taxon>Sar</taxon>
        <taxon>Alveolata</taxon>
        <taxon>Dinophyceae</taxon>
        <taxon>Suessiales</taxon>
        <taxon>Symbiodiniaceae</taxon>
        <taxon>Symbiodinium</taxon>
    </lineage>
</organism>